<feature type="compositionally biased region" description="Low complexity" evidence="7">
    <location>
        <begin position="27"/>
        <end position="42"/>
    </location>
</feature>
<evidence type="ECO:0000256" key="2">
    <source>
        <dbReference type="ARBA" id="ARBA00022729"/>
    </source>
</evidence>
<dbReference type="PROSITE" id="PS51257">
    <property type="entry name" value="PROKAR_LIPOPROTEIN"/>
    <property type="match status" value="1"/>
</dbReference>
<evidence type="ECO:0000313" key="9">
    <source>
        <dbReference type="EMBL" id="SVA46285.1"/>
    </source>
</evidence>
<keyword evidence="5" id="KW-0998">Cell outer membrane</keyword>
<keyword evidence="4" id="KW-0564">Palmitate</keyword>
<evidence type="ECO:0000256" key="1">
    <source>
        <dbReference type="ARBA" id="ARBA00004442"/>
    </source>
</evidence>
<reference evidence="9" key="1">
    <citation type="submission" date="2018-05" db="EMBL/GenBank/DDBJ databases">
        <authorList>
            <person name="Lanie J.A."/>
            <person name="Ng W.-L."/>
            <person name="Kazmierczak K.M."/>
            <person name="Andrzejewski T.M."/>
            <person name="Davidsen T.M."/>
            <person name="Wayne K.J."/>
            <person name="Tettelin H."/>
            <person name="Glass J.I."/>
            <person name="Rusch D."/>
            <person name="Podicherti R."/>
            <person name="Tsui H.-C.T."/>
            <person name="Winkler M.E."/>
        </authorList>
    </citation>
    <scope>NUCLEOTIDE SEQUENCE</scope>
</reference>
<evidence type="ECO:0000256" key="7">
    <source>
        <dbReference type="SAM" id="MobiDB-lite"/>
    </source>
</evidence>
<evidence type="ECO:0000256" key="3">
    <source>
        <dbReference type="ARBA" id="ARBA00023136"/>
    </source>
</evidence>
<dbReference type="InterPro" id="IPR050330">
    <property type="entry name" value="Bact_OuterMem_StrucFunc"/>
</dbReference>
<keyword evidence="6" id="KW-0449">Lipoprotein</keyword>
<organism evidence="9">
    <name type="scientific">marine metagenome</name>
    <dbReference type="NCBI Taxonomy" id="408172"/>
    <lineage>
        <taxon>unclassified sequences</taxon>
        <taxon>metagenomes</taxon>
        <taxon>ecological metagenomes</taxon>
    </lineage>
</organism>
<dbReference type="GO" id="GO:0009279">
    <property type="term" value="C:cell outer membrane"/>
    <property type="evidence" value="ECO:0007669"/>
    <property type="project" value="UniProtKB-SubCell"/>
</dbReference>
<dbReference type="Gene3D" id="3.30.1330.60">
    <property type="entry name" value="OmpA-like domain"/>
    <property type="match status" value="1"/>
</dbReference>
<dbReference type="PRINTS" id="PR01021">
    <property type="entry name" value="OMPADOMAIN"/>
</dbReference>
<dbReference type="PANTHER" id="PTHR30329">
    <property type="entry name" value="STATOR ELEMENT OF FLAGELLAR MOTOR COMPLEX"/>
    <property type="match status" value="1"/>
</dbReference>
<dbReference type="EMBL" id="UINC01010404">
    <property type="protein sequence ID" value="SVA46285.1"/>
    <property type="molecule type" value="Genomic_DNA"/>
</dbReference>
<evidence type="ECO:0000256" key="5">
    <source>
        <dbReference type="ARBA" id="ARBA00023237"/>
    </source>
</evidence>
<dbReference type="InterPro" id="IPR039001">
    <property type="entry name" value="Pal"/>
</dbReference>
<dbReference type="InterPro" id="IPR006665">
    <property type="entry name" value="OmpA-like"/>
</dbReference>
<feature type="region of interest" description="Disordered" evidence="7">
    <location>
        <begin position="22"/>
        <end position="42"/>
    </location>
</feature>
<comment type="subcellular location">
    <subcellularLocation>
        <location evidence="1">Cell outer membrane</location>
    </subcellularLocation>
</comment>
<dbReference type="SUPFAM" id="SSF103088">
    <property type="entry name" value="OmpA-like"/>
    <property type="match status" value="1"/>
</dbReference>
<dbReference type="InterPro" id="IPR006664">
    <property type="entry name" value="OMP_bac"/>
</dbReference>
<proteinExistence type="inferred from homology"/>
<evidence type="ECO:0000256" key="6">
    <source>
        <dbReference type="ARBA" id="ARBA00023288"/>
    </source>
</evidence>
<dbReference type="InterPro" id="IPR036737">
    <property type="entry name" value="OmpA-like_sf"/>
</dbReference>
<sequence length="190" mass="20218">MFYKILLSVFMVAFIAACSTTPKGTADSSGSGSSGTSSIDPSSGDAAILEDLINTPLGPSSVSESASASASIEPGSQEDLIINVGDRVFFAYDSAELDADAQELLLYQAAWFKEHDILSITIEGHCDERGTREYNLALGEKRAQAVKNYLNGLAVFPVINTLSYGKERPAVVGSNEGAWSQNRRSVTQVN</sequence>
<feature type="domain" description="OmpA-like" evidence="8">
    <location>
        <begin position="77"/>
        <end position="190"/>
    </location>
</feature>
<keyword evidence="3" id="KW-0472">Membrane</keyword>
<gene>
    <name evidence="9" type="ORF">METZ01_LOCUS99139</name>
</gene>
<name>A0A381W175_9ZZZZ</name>
<dbReference type="HAMAP" id="MF_02204">
    <property type="entry name" value="Pal"/>
    <property type="match status" value="1"/>
</dbReference>
<dbReference type="PANTHER" id="PTHR30329:SF21">
    <property type="entry name" value="LIPOPROTEIN YIAD-RELATED"/>
    <property type="match status" value="1"/>
</dbReference>
<protein>
    <recommendedName>
        <fullName evidence="8">OmpA-like domain-containing protein</fullName>
    </recommendedName>
</protein>
<dbReference type="PROSITE" id="PS51123">
    <property type="entry name" value="OMPA_2"/>
    <property type="match status" value="1"/>
</dbReference>
<keyword evidence="2" id="KW-0732">Signal</keyword>
<dbReference type="AlphaFoldDB" id="A0A381W175"/>
<evidence type="ECO:0000259" key="8">
    <source>
        <dbReference type="PROSITE" id="PS51123"/>
    </source>
</evidence>
<evidence type="ECO:0000256" key="4">
    <source>
        <dbReference type="ARBA" id="ARBA00023139"/>
    </source>
</evidence>
<dbReference type="GO" id="GO:0051301">
    <property type="term" value="P:cell division"/>
    <property type="evidence" value="ECO:0007669"/>
    <property type="project" value="InterPro"/>
</dbReference>
<accession>A0A381W175</accession>
<dbReference type="Pfam" id="PF00691">
    <property type="entry name" value="OmpA"/>
    <property type="match status" value="1"/>
</dbReference>
<dbReference type="CDD" id="cd07185">
    <property type="entry name" value="OmpA_C-like"/>
    <property type="match status" value="1"/>
</dbReference>